<keyword evidence="2" id="KW-1185">Reference proteome</keyword>
<name>A0AA48X4Z4_9CAUD</name>
<dbReference type="EMBL" id="MZ171369">
    <property type="protein sequence ID" value="QXM18647.1"/>
    <property type="molecule type" value="Genomic_DNA"/>
</dbReference>
<dbReference type="Proteomes" id="UP000827556">
    <property type="component" value="Segment"/>
</dbReference>
<proteinExistence type="predicted"/>
<sequence length="112" mass="12372">MTDPDIRFKRGSTLPVYQITLYRPDSPTTPLVLTGAEVRLVAKSRLTGATVINKSLEILDPLTGLCQFSREADEFHRDEVCKAEIIVTFGNGAVLVLPTRGYYTLTIEDSLA</sequence>
<accession>A0AA48X4Z4</accession>
<evidence type="ECO:0000313" key="1">
    <source>
        <dbReference type="EMBL" id="QXM18647.1"/>
    </source>
</evidence>
<evidence type="ECO:0000313" key="2">
    <source>
        <dbReference type="Proteomes" id="UP000827556"/>
    </source>
</evidence>
<protein>
    <submittedName>
        <fullName evidence="1">Uncharacterized protein</fullName>
    </submittedName>
</protein>
<reference evidence="2" key="1">
    <citation type="submission" date="2021-05" db="EMBL/GenBank/DDBJ databases">
        <authorList>
            <person name="Kupczok A."/>
            <person name="Weidenbach K."/>
            <person name="Wolf S."/>
            <person name="Fischer M.A."/>
            <person name="Kern T."/>
            <person name="Reetz J."/>
            <person name="Urbanska N."/>
            <person name="Kunzel S."/>
            <person name="Schmitz R.A."/>
            <person name="Rother M."/>
        </authorList>
    </citation>
    <scope>NUCLEOTIDE SEQUENCE [LARGE SCALE GENOMIC DNA]</scope>
</reference>
<organism evidence="1 2">
    <name type="scientific">Methanoculleus virus Blf4</name>
    <dbReference type="NCBI Taxonomy" id="3070925"/>
    <lineage>
        <taxon>Viruses</taxon>
        <taxon>Duplodnaviria</taxon>
        <taxon>Heunggongvirae</taxon>
        <taxon>Uroviricota</taxon>
        <taxon>Caudoviricetes</taxon>
        <taxon>Pungoviridae</taxon>
        <taxon>Flagovirus</taxon>
        <taxon>Flagovirus limi</taxon>
    </lineage>
</organism>